<accession>A0ABT2UF87</accession>
<evidence type="ECO:0000313" key="1">
    <source>
        <dbReference type="EMBL" id="MCU6793307.1"/>
    </source>
</evidence>
<evidence type="ECO:0008006" key="3">
    <source>
        <dbReference type="Google" id="ProtNLM"/>
    </source>
</evidence>
<proteinExistence type="predicted"/>
<evidence type="ECO:0000313" key="2">
    <source>
        <dbReference type="Proteomes" id="UP001652445"/>
    </source>
</evidence>
<name>A0ABT2UF87_9BACL</name>
<sequence length="309" mass="35567">MKVSDFLGINWDKPYKVDFVEYCEYLITSGFIEIEREICELLKIKKLPMLSNDQIVEGAIFKSRGDKSKKEGSPNYFKCNAVCMLSALKKIVNEDIVKKLKVTNNDLLIYNYSSLVEDMLLDYQDLVNLIKGERITRSQFTMAMYQTYRQLVYGQCSYHSFSEKEVNMSITLIRQAIEVRIRRSIGVLGVENKDGGIEPIALSTILEILGRYKESITFAVPLEKLSRIYSWANIFVHTGEITYRWLPVMLEGYLKPFLIGQMRDGGRSYDVDNGIEMSEETLSKIKTDLFKELKSGSKLFECSPEAIIH</sequence>
<dbReference type="Proteomes" id="UP001652445">
    <property type="component" value="Unassembled WGS sequence"/>
</dbReference>
<gene>
    <name evidence="1" type="ORF">OB236_14415</name>
</gene>
<reference evidence="1 2" key="1">
    <citation type="submission" date="2022-09" db="EMBL/GenBank/DDBJ databases">
        <authorList>
            <person name="Han X.L."/>
            <person name="Wang Q."/>
            <person name="Lu T."/>
        </authorList>
    </citation>
    <scope>NUCLEOTIDE SEQUENCE [LARGE SCALE GENOMIC DNA]</scope>
    <source>
        <strain evidence="1 2">WQ 127069</strain>
    </source>
</reference>
<organism evidence="1 2">
    <name type="scientific">Paenibacillus baimaensis</name>
    <dbReference type="NCBI Taxonomy" id="2982185"/>
    <lineage>
        <taxon>Bacteria</taxon>
        <taxon>Bacillati</taxon>
        <taxon>Bacillota</taxon>
        <taxon>Bacilli</taxon>
        <taxon>Bacillales</taxon>
        <taxon>Paenibacillaceae</taxon>
        <taxon>Paenibacillus</taxon>
    </lineage>
</organism>
<protein>
    <recommendedName>
        <fullName evidence="3">Apea-like HEPN domain-containing protein</fullName>
    </recommendedName>
</protein>
<keyword evidence="2" id="KW-1185">Reference proteome</keyword>
<dbReference type="EMBL" id="JAOQIO010000043">
    <property type="protein sequence ID" value="MCU6793307.1"/>
    <property type="molecule type" value="Genomic_DNA"/>
</dbReference>
<comment type="caution">
    <text evidence="1">The sequence shown here is derived from an EMBL/GenBank/DDBJ whole genome shotgun (WGS) entry which is preliminary data.</text>
</comment>
<dbReference type="RefSeq" id="WP_262684612.1">
    <property type="nucleotide sequence ID" value="NZ_JAOQIO010000043.1"/>
</dbReference>